<organism evidence="1 2">
    <name type="scientific">Bacillus proteolyticus</name>
    <dbReference type="NCBI Taxonomy" id="2026192"/>
    <lineage>
        <taxon>Bacteria</taxon>
        <taxon>Bacillati</taxon>
        <taxon>Bacillota</taxon>
        <taxon>Bacilli</taxon>
        <taxon>Bacillales</taxon>
        <taxon>Bacillaceae</taxon>
        <taxon>Bacillus</taxon>
        <taxon>Bacillus cereus group</taxon>
    </lineage>
</organism>
<evidence type="ECO:0000313" key="2">
    <source>
        <dbReference type="Proteomes" id="UP001552502"/>
    </source>
</evidence>
<proteinExistence type="predicted"/>
<dbReference type="EMBL" id="JBEGIE010000097">
    <property type="protein sequence ID" value="MEV4914699.1"/>
    <property type="molecule type" value="Genomic_DNA"/>
</dbReference>
<dbReference type="RefSeq" id="WP_199640223.1">
    <property type="nucleotide sequence ID" value="NZ_JBEGIE010000097.1"/>
</dbReference>
<name>A0ABV3IMJ1_9BACI</name>
<gene>
    <name evidence="1" type="ORF">MRBLBA1_005722</name>
</gene>
<comment type="caution">
    <text evidence="1">The sequence shown here is derived from an EMBL/GenBank/DDBJ whole genome shotgun (WGS) entry which is preliminary data.</text>
</comment>
<dbReference type="Proteomes" id="UP001552502">
    <property type="component" value="Unassembled WGS sequence"/>
</dbReference>
<sequence>MDSYPSELDFISLFECLPRKKDEKELFEYDETTFAFQINNKAFEVMVSPFYHRFLLLVRTIEDNETIGYYDFNTVDRIEIISNNKNNSSLRLLMENDRDRFLTLVEITFKPKFKVIMKELFR</sequence>
<protein>
    <submittedName>
        <fullName evidence="1">Uncharacterized protein</fullName>
    </submittedName>
</protein>
<keyword evidence="2" id="KW-1185">Reference proteome</keyword>
<reference evidence="1 2" key="1">
    <citation type="journal article" date="2023" name="Proc. Natl. Acad. Sci. U.S.A.">
        <title>Bacterial tolerance to host-exuded specialized metabolites structures the maize root microbiome.</title>
        <authorList>
            <person name="Thoenen L."/>
            <person name="Giroud C."/>
            <person name="Kreuzer M."/>
            <person name="Waelchli J."/>
            <person name="Gfeller V."/>
            <person name="Deslandes-Herold G."/>
            <person name="Mateo P."/>
            <person name="Robert C.A.M."/>
            <person name="Ahrens C.H."/>
            <person name="Rubio-Somoza I."/>
            <person name="Bruggmann R."/>
            <person name="Erb M."/>
            <person name="Schlaeppi K."/>
        </authorList>
    </citation>
    <scope>NUCLEOTIDE SEQUENCE [LARGE SCALE GENOMIC DNA]</scope>
    <source>
        <strain evidence="1 2">LBA1-1-1.1</strain>
    </source>
</reference>
<accession>A0ABV3IMJ1</accession>
<evidence type="ECO:0000313" key="1">
    <source>
        <dbReference type="EMBL" id="MEV4914699.1"/>
    </source>
</evidence>